<keyword evidence="1" id="KW-0805">Transcription regulation</keyword>
<keyword evidence="2" id="KW-0238">DNA-binding</keyword>
<proteinExistence type="predicted"/>
<keyword evidence="6" id="KW-1185">Reference proteome</keyword>
<dbReference type="PROSITE" id="PS01124">
    <property type="entry name" value="HTH_ARAC_FAMILY_2"/>
    <property type="match status" value="1"/>
</dbReference>
<dbReference type="Gene3D" id="1.10.10.60">
    <property type="entry name" value="Homeodomain-like"/>
    <property type="match status" value="2"/>
</dbReference>
<accession>A0A844AS83</accession>
<sequence>MAKPHLETLTTRALDLWQAHGRETPLPGVILAVSEQPMGPIHGVYQPSLCIVLQGAKISRVGQRSYHYDAGKCLIASLDVPVRAEIITASAAEPYVALVVNIDPAVVAELLLDHPITGQNGESCPEALAVQPLSADLIDPLERLLNLAHRPHDIPVLAPMVQREITWQLLNGGQAGALRQIGLADSRVARIGKSIAWVRENFTQTLSVPHLARLAGMSPATFHRQFKAATAMTPVQFQKSLRLQAARRMLLADGVDVAQVGFAIGYESPSQFSREYSRMFGVPPGRDGAQMRGAVAMDSRA</sequence>
<gene>
    <name evidence="5" type="ORF">GG681_14950</name>
</gene>
<feature type="domain" description="HTH araC/xylS-type" evidence="4">
    <location>
        <begin position="192"/>
        <end position="290"/>
    </location>
</feature>
<evidence type="ECO:0000256" key="3">
    <source>
        <dbReference type="ARBA" id="ARBA00023163"/>
    </source>
</evidence>
<dbReference type="AlphaFoldDB" id="A0A844AS83"/>
<dbReference type="SMART" id="SM00342">
    <property type="entry name" value="HTH_ARAC"/>
    <property type="match status" value="1"/>
</dbReference>
<evidence type="ECO:0000313" key="6">
    <source>
        <dbReference type="Proteomes" id="UP000436694"/>
    </source>
</evidence>
<reference evidence="5 6" key="1">
    <citation type="submission" date="2019-10" db="EMBL/GenBank/DDBJ databases">
        <title>Epibacterium sp. nov., isolated from seawater.</title>
        <authorList>
            <person name="Zhang X."/>
            <person name="Li N."/>
        </authorList>
    </citation>
    <scope>NUCLEOTIDE SEQUENCE [LARGE SCALE GENOMIC DNA]</scope>
    <source>
        <strain evidence="5 6">SM1969</strain>
    </source>
</reference>
<evidence type="ECO:0000256" key="1">
    <source>
        <dbReference type="ARBA" id="ARBA00023015"/>
    </source>
</evidence>
<evidence type="ECO:0000259" key="4">
    <source>
        <dbReference type="PROSITE" id="PS01124"/>
    </source>
</evidence>
<organism evidence="5 6">
    <name type="scientific">Tritonibacter aquimaris</name>
    <dbReference type="NCBI Taxonomy" id="2663379"/>
    <lineage>
        <taxon>Bacteria</taxon>
        <taxon>Pseudomonadati</taxon>
        <taxon>Pseudomonadota</taxon>
        <taxon>Alphaproteobacteria</taxon>
        <taxon>Rhodobacterales</taxon>
        <taxon>Paracoccaceae</taxon>
        <taxon>Tritonibacter</taxon>
    </lineage>
</organism>
<dbReference type="InterPro" id="IPR009057">
    <property type="entry name" value="Homeodomain-like_sf"/>
</dbReference>
<dbReference type="GO" id="GO:0043565">
    <property type="term" value="F:sequence-specific DNA binding"/>
    <property type="evidence" value="ECO:0007669"/>
    <property type="project" value="InterPro"/>
</dbReference>
<dbReference type="PANTHER" id="PTHR43436">
    <property type="entry name" value="ARAC-FAMILY TRANSCRIPTIONAL REGULATOR"/>
    <property type="match status" value="1"/>
</dbReference>
<dbReference type="GO" id="GO:0003700">
    <property type="term" value="F:DNA-binding transcription factor activity"/>
    <property type="evidence" value="ECO:0007669"/>
    <property type="project" value="InterPro"/>
</dbReference>
<dbReference type="Pfam" id="PF12833">
    <property type="entry name" value="HTH_18"/>
    <property type="match status" value="1"/>
</dbReference>
<evidence type="ECO:0000256" key="2">
    <source>
        <dbReference type="ARBA" id="ARBA00023125"/>
    </source>
</evidence>
<dbReference type="InterPro" id="IPR018060">
    <property type="entry name" value="HTH_AraC"/>
</dbReference>
<dbReference type="SUPFAM" id="SSF46689">
    <property type="entry name" value="Homeodomain-like"/>
    <property type="match status" value="2"/>
</dbReference>
<dbReference type="EMBL" id="WIXK01000009">
    <property type="protein sequence ID" value="MQY43943.1"/>
    <property type="molecule type" value="Genomic_DNA"/>
</dbReference>
<dbReference type="Pfam" id="PF06719">
    <property type="entry name" value="AraC_N"/>
    <property type="match status" value="1"/>
</dbReference>
<dbReference type="InterPro" id="IPR018062">
    <property type="entry name" value="HTH_AraC-typ_CS"/>
</dbReference>
<dbReference type="PROSITE" id="PS00041">
    <property type="entry name" value="HTH_ARAC_FAMILY_1"/>
    <property type="match status" value="1"/>
</dbReference>
<name>A0A844AS83_9RHOB</name>
<keyword evidence="3" id="KW-0804">Transcription</keyword>
<dbReference type="RefSeq" id="WP_153548839.1">
    <property type="nucleotide sequence ID" value="NZ_WIXK01000009.1"/>
</dbReference>
<dbReference type="PANTHER" id="PTHR43436:SF1">
    <property type="entry name" value="TRANSCRIPTIONAL REGULATORY PROTEIN"/>
    <property type="match status" value="1"/>
</dbReference>
<dbReference type="InterPro" id="IPR009594">
    <property type="entry name" value="Tscrpt_reg_HTH_AraC_N"/>
</dbReference>
<protein>
    <submittedName>
        <fullName evidence="5">Helix-turn-helix domain-containing protein</fullName>
    </submittedName>
</protein>
<comment type="caution">
    <text evidence="5">The sequence shown here is derived from an EMBL/GenBank/DDBJ whole genome shotgun (WGS) entry which is preliminary data.</text>
</comment>
<evidence type="ECO:0000313" key="5">
    <source>
        <dbReference type="EMBL" id="MQY43943.1"/>
    </source>
</evidence>
<dbReference type="Proteomes" id="UP000436694">
    <property type="component" value="Unassembled WGS sequence"/>
</dbReference>